<dbReference type="STRING" id="74649.A0A2P6QW05"/>
<comment type="catalytic activity">
    <reaction evidence="6">
        <text>3-phenylpyruvate = enol-phenylpyruvate</text>
        <dbReference type="Rhea" id="RHEA:17097"/>
        <dbReference type="ChEBI" id="CHEBI:16815"/>
        <dbReference type="ChEBI" id="CHEBI:18005"/>
        <dbReference type="EC" id="5.3.2.1"/>
    </reaction>
</comment>
<gene>
    <name evidence="13" type="ORF">RchiOBHm_Chr4g0412811</name>
</gene>
<dbReference type="EC" id="5.3.3.12" evidence="8"/>
<dbReference type="GO" id="GO:0050178">
    <property type="term" value="F:phenylpyruvate tautomerase activity"/>
    <property type="evidence" value="ECO:0007669"/>
    <property type="project" value="UniProtKB-EC"/>
</dbReference>
<dbReference type="EMBL" id="PDCK01000042">
    <property type="protein sequence ID" value="PRQ38344.1"/>
    <property type="molecule type" value="Genomic_DNA"/>
</dbReference>
<reference evidence="13 14" key="1">
    <citation type="journal article" date="2018" name="Nat. Genet.">
        <title>The Rosa genome provides new insights in the design of modern roses.</title>
        <authorList>
            <person name="Bendahmane M."/>
        </authorList>
    </citation>
    <scope>NUCLEOTIDE SEQUENCE [LARGE SCALE GENOMIC DNA]</scope>
    <source>
        <strain evidence="14">cv. Old Blush</strain>
    </source>
</reference>
<evidence type="ECO:0000256" key="10">
    <source>
        <dbReference type="ARBA" id="ARBA00041631"/>
    </source>
</evidence>
<dbReference type="SUPFAM" id="SSF55331">
    <property type="entry name" value="Tautomerase/MIF"/>
    <property type="match status" value="1"/>
</dbReference>
<comment type="subcellular location">
    <subcellularLocation>
        <location evidence="1">Secreted</location>
    </subcellularLocation>
</comment>
<evidence type="ECO:0000256" key="9">
    <source>
        <dbReference type="ARBA" id="ARBA00039086"/>
    </source>
</evidence>
<evidence type="ECO:0000256" key="8">
    <source>
        <dbReference type="ARBA" id="ARBA00038932"/>
    </source>
</evidence>
<dbReference type="AlphaFoldDB" id="A0A2P6QW05"/>
<dbReference type="GO" id="GO:0005615">
    <property type="term" value="C:extracellular space"/>
    <property type="evidence" value="ECO:0007669"/>
    <property type="project" value="UniProtKB-KW"/>
</dbReference>
<evidence type="ECO:0000256" key="7">
    <source>
        <dbReference type="ARBA" id="ARBA00036823"/>
    </source>
</evidence>
<evidence type="ECO:0000313" key="14">
    <source>
        <dbReference type="Proteomes" id="UP000238479"/>
    </source>
</evidence>
<keyword evidence="4" id="KW-0964">Secreted</keyword>
<dbReference type="Proteomes" id="UP000238479">
    <property type="component" value="Chromosome 4"/>
</dbReference>
<keyword evidence="14" id="KW-1185">Reference proteome</keyword>
<dbReference type="Gene3D" id="3.30.429.10">
    <property type="entry name" value="Macrophage Migration Inhibitory Factor"/>
    <property type="match status" value="1"/>
</dbReference>
<dbReference type="PANTHER" id="PTHR11954">
    <property type="entry name" value="D-DOPACHROME DECARBOXYLASE"/>
    <property type="match status" value="1"/>
</dbReference>
<name>A0A2P6QW05_ROSCH</name>
<keyword evidence="5 13" id="KW-0413">Isomerase</keyword>
<dbReference type="GO" id="GO:0004167">
    <property type="term" value="F:dopachrome isomerase activity"/>
    <property type="evidence" value="ECO:0007669"/>
    <property type="project" value="UniProtKB-EC"/>
</dbReference>
<evidence type="ECO:0000256" key="5">
    <source>
        <dbReference type="ARBA" id="ARBA00023235"/>
    </source>
</evidence>
<evidence type="ECO:0000256" key="11">
    <source>
        <dbReference type="ARBA" id="ARBA00041912"/>
    </source>
</evidence>
<evidence type="ECO:0000256" key="2">
    <source>
        <dbReference type="ARBA" id="ARBA00005851"/>
    </source>
</evidence>
<sequence>MDAVIASDILKDATKVVAKIIGKPESYVMILLNRIVQISFAGTKEQVAYGELISIWGIGPSVNGKLILETMPRSITYFYLNYSSYIAML</sequence>
<evidence type="ECO:0000313" key="13">
    <source>
        <dbReference type="EMBL" id="PRQ38344.1"/>
    </source>
</evidence>
<evidence type="ECO:0000256" key="4">
    <source>
        <dbReference type="ARBA" id="ARBA00022525"/>
    </source>
</evidence>
<dbReference type="Gramene" id="PRQ38344">
    <property type="protein sequence ID" value="PRQ38344"/>
    <property type="gene ID" value="RchiOBHm_Chr4g0412811"/>
</dbReference>
<evidence type="ECO:0000256" key="12">
    <source>
        <dbReference type="ARBA" id="ARBA00042730"/>
    </source>
</evidence>
<evidence type="ECO:0000256" key="3">
    <source>
        <dbReference type="ARBA" id="ARBA00022514"/>
    </source>
</evidence>
<accession>A0A2P6QW05</accession>
<evidence type="ECO:0000256" key="1">
    <source>
        <dbReference type="ARBA" id="ARBA00004613"/>
    </source>
</evidence>
<dbReference type="PANTHER" id="PTHR11954:SF6">
    <property type="entry name" value="MACROPHAGE MIGRATION INHIBITORY FACTOR"/>
    <property type="match status" value="1"/>
</dbReference>
<dbReference type="EC" id="5.3.2.1" evidence="9"/>
<comment type="similarity">
    <text evidence="2">Belongs to the MIF family.</text>
</comment>
<comment type="caution">
    <text evidence="13">The sequence shown here is derived from an EMBL/GenBank/DDBJ whole genome shotgun (WGS) entry which is preliminary data.</text>
</comment>
<dbReference type="InterPro" id="IPR014347">
    <property type="entry name" value="Tautomerase/MIF_sf"/>
</dbReference>
<dbReference type="GO" id="GO:0005125">
    <property type="term" value="F:cytokine activity"/>
    <property type="evidence" value="ECO:0007669"/>
    <property type="project" value="UniProtKB-KW"/>
</dbReference>
<keyword evidence="3" id="KW-0202">Cytokine</keyword>
<dbReference type="InterPro" id="IPR001398">
    <property type="entry name" value="Macrophage_inhib_fac"/>
</dbReference>
<evidence type="ECO:0000256" key="6">
    <source>
        <dbReference type="ARBA" id="ARBA00036735"/>
    </source>
</evidence>
<comment type="catalytic activity">
    <reaction evidence="7">
        <text>L-dopachrome = 5,6-dihydroxyindole-2-carboxylate</text>
        <dbReference type="Rhea" id="RHEA:13041"/>
        <dbReference type="ChEBI" id="CHEBI:16875"/>
        <dbReference type="ChEBI" id="CHEBI:57509"/>
        <dbReference type="EC" id="5.3.3.12"/>
    </reaction>
</comment>
<dbReference type="Pfam" id="PF01187">
    <property type="entry name" value="MIF"/>
    <property type="match status" value="1"/>
</dbReference>
<protein>
    <recommendedName>
        <fullName evidence="12">L-dopachrome isomerase</fullName>
        <ecNumber evidence="9">5.3.2.1</ecNumber>
        <ecNumber evidence="8">5.3.3.12</ecNumber>
    </recommendedName>
    <alternativeName>
        <fullName evidence="10">L-dopachrome tautomerase</fullName>
    </alternativeName>
    <alternativeName>
        <fullName evidence="11">Phenylpyruvate tautomerase</fullName>
    </alternativeName>
</protein>
<organism evidence="13 14">
    <name type="scientific">Rosa chinensis</name>
    <name type="common">China rose</name>
    <dbReference type="NCBI Taxonomy" id="74649"/>
    <lineage>
        <taxon>Eukaryota</taxon>
        <taxon>Viridiplantae</taxon>
        <taxon>Streptophyta</taxon>
        <taxon>Embryophyta</taxon>
        <taxon>Tracheophyta</taxon>
        <taxon>Spermatophyta</taxon>
        <taxon>Magnoliopsida</taxon>
        <taxon>eudicotyledons</taxon>
        <taxon>Gunneridae</taxon>
        <taxon>Pentapetalae</taxon>
        <taxon>rosids</taxon>
        <taxon>fabids</taxon>
        <taxon>Rosales</taxon>
        <taxon>Rosaceae</taxon>
        <taxon>Rosoideae</taxon>
        <taxon>Rosoideae incertae sedis</taxon>
        <taxon>Rosa</taxon>
    </lineage>
</organism>
<proteinExistence type="inferred from homology"/>